<evidence type="ECO:0000313" key="3">
    <source>
        <dbReference type="Proteomes" id="UP000664991"/>
    </source>
</evidence>
<sequence>MKRRIPFAGNSAVARKPWGPSAPVKPTKDSVGVEKTEGGERFVGRNTGIQRPKCEFEQLTKHLARVRFLSTHEVTTLVQPLPDFGPPLVFNMEQPLKARGLRARSVNRSPPAAAPPKAGTRYPQ</sequence>
<feature type="region of interest" description="Disordered" evidence="1">
    <location>
        <begin position="1"/>
        <end position="38"/>
    </location>
</feature>
<dbReference type="Proteomes" id="UP000664991">
    <property type="component" value="Chromosome 14"/>
</dbReference>
<comment type="caution">
    <text evidence="2">The sequence shown here is derived from an EMBL/GenBank/DDBJ whole genome shotgun (WGS) entry which is preliminary data.</text>
</comment>
<dbReference type="EMBL" id="JAEMGP010000014">
    <property type="protein sequence ID" value="KAG5200431.1"/>
    <property type="molecule type" value="Genomic_DNA"/>
</dbReference>
<protein>
    <submittedName>
        <fullName evidence="2">Uncharacterized protein</fullName>
    </submittedName>
</protein>
<reference evidence="2 3" key="1">
    <citation type="submission" date="2020-12" db="EMBL/GenBank/DDBJ databases">
        <title>De novo assembly of Tibetan sheep genome.</title>
        <authorList>
            <person name="Li X."/>
        </authorList>
    </citation>
    <scope>NUCLEOTIDE SEQUENCE [LARGE SCALE GENOMIC DNA]</scope>
    <source>
        <tissue evidence="2">Heart</tissue>
    </source>
</reference>
<accession>A0A835ZUQ8</accession>
<organism evidence="2 3">
    <name type="scientific">Ovis aries</name>
    <name type="common">Sheep</name>
    <dbReference type="NCBI Taxonomy" id="9940"/>
    <lineage>
        <taxon>Eukaryota</taxon>
        <taxon>Metazoa</taxon>
        <taxon>Chordata</taxon>
        <taxon>Craniata</taxon>
        <taxon>Vertebrata</taxon>
        <taxon>Euteleostomi</taxon>
        <taxon>Mammalia</taxon>
        <taxon>Eutheria</taxon>
        <taxon>Laurasiatheria</taxon>
        <taxon>Artiodactyla</taxon>
        <taxon>Ruminantia</taxon>
        <taxon>Pecora</taxon>
        <taxon>Bovidae</taxon>
        <taxon>Caprinae</taxon>
        <taxon>Ovis</taxon>
    </lineage>
</organism>
<feature type="region of interest" description="Disordered" evidence="1">
    <location>
        <begin position="100"/>
        <end position="124"/>
    </location>
</feature>
<gene>
    <name evidence="2" type="ORF">JEQ12_004965</name>
</gene>
<name>A0A835ZUQ8_SHEEP</name>
<feature type="compositionally biased region" description="Basic and acidic residues" evidence="1">
    <location>
        <begin position="26"/>
        <end position="38"/>
    </location>
</feature>
<dbReference type="AlphaFoldDB" id="A0A835ZUQ8"/>
<evidence type="ECO:0000256" key="1">
    <source>
        <dbReference type="SAM" id="MobiDB-lite"/>
    </source>
</evidence>
<evidence type="ECO:0000313" key="2">
    <source>
        <dbReference type="EMBL" id="KAG5200431.1"/>
    </source>
</evidence>
<proteinExistence type="predicted"/>